<dbReference type="SUPFAM" id="SSF46785">
    <property type="entry name" value="Winged helix' DNA-binding domain"/>
    <property type="match status" value="1"/>
</dbReference>
<comment type="caution">
    <text evidence="6">The sequence shown here is derived from an EMBL/GenBank/DDBJ whole genome shotgun (WGS) entry which is preliminary data.</text>
</comment>
<dbReference type="InterPro" id="IPR000847">
    <property type="entry name" value="LysR_HTH_N"/>
</dbReference>
<dbReference type="Gene3D" id="3.40.190.10">
    <property type="entry name" value="Periplasmic binding protein-like II"/>
    <property type="match status" value="2"/>
</dbReference>
<feature type="domain" description="HTH lysR-type" evidence="5">
    <location>
        <begin position="6"/>
        <end position="63"/>
    </location>
</feature>
<keyword evidence="3" id="KW-0238">DNA-binding</keyword>
<evidence type="ECO:0000313" key="7">
    <source>
        <dbReference type="Proteomes" id="UP001165481"/>
    </source>
</evidence>
<protein>
    <submittedName>
        <fullName evidence="6">LysR family transcriptional regulator</fullName>
    </submittedName>
</protein>
<evidence type="ECO:0000256" key="1">
    <source>
        <dbReference type="ARBA" id="ARBA00009437"/>
    </source>
</evidence>
<dbReference type="EMBL" id="JAKZJU020000002">
    <property type="protein sequence ID" value="MDL2060527.1"/>
    <property type="molecule type" value="Genomic_DNA"/>
</dbReference>
<comment type="similarity">
    <text evidence="1">Belongs to the LysR transcriptional regulatory family.</text>
</comment>
<dbReference type="SUPFAM" id="SSF53850">
    <property type="entry name" value="Periplasmic binding protein-like II"/>
    <property type="match status" value="1"/>
</dbReference>
<dbReference type="CDD" id="cd05466">
    <property type="entry name" value="PBP2_LTTR_substrate"/>
    <property type="match status" value="1"/>
</dbReference>
<dbReference type="Pfam" id="PF03466">
    <property type="entry name" value="LysR_substrate"/>
    <property type="match status" value="1"/>
</dbReference>
<sequence>MDYELPNLEFLRAFNTVAEVRVLKKAAQRLGLTSSAVSQALSKLEAQLGAELFEHDVRPLKLTPAGSRLLESSRRLVAEAEQLASQVSNHSLKEFALRLGIGETATATIGPWLVADLIGRVRKLETRTLLARPLSDELRAGALDVIISPDSLLTEERWAHCGLYEEDFLFASARSIPLPRTPEELQLISVKYPFITYAGGSSDEVVMSRILRSMNVHPFGRVTASASYMLVGLVSQQEGWTIIPPTNLWCGRQFLKDVHAGPLPGGRRVTRTMWAVSDRLLLPEMLEVVAEAATAAFRDRMMRELEGISPLLKKSCRLLCSKGSDQYNVL</sequence>
<dbReference type="PROSITE" id="PS50931">
    <property type="entry name" value="HTH_LYSR"/>
    <property type="match status" value="1"/>
</dbReference>
<dbReference type="Gene3D" id="1.10.10.10">
    <property type="entry name" value="Winged helix-like DNA-binding domain superfamily/Winged helix DNA-binding domain"/>
    <property type="match status" value="1"/>
</dbReference>
<dbReference type="InterPro" id="IPR036388">
    <property type="entry name" value="WH-like_DNA-bd_sf"/>
</dbReference>
<dbReference type="Proteomes" id="UP001165481">
    <property type="component" value="Unassembled WGS sequence"/>
</dbReference>
<evidence type="ECO:0000256" key="4">
    <source>
        <dbReference type="ARBA" id="ARBA00023163"/>
    </source>
</evidence>
<proteinExistence type="inferred from homology"/>
<dbReference type="Pfam" id="PF00126">
    <property type="entry name" value="HTH_1"/>
    <property type="match status" value="1"/>
</dbReference>
<dbReference type="RefSeq" id="WP_243377323.1">
    <property type="nucleotide sequence ID" value="NZ_JAKZJU020000002.1"/>
</dbReference>
<keyword evidence="7" id="KW-1185">Reference proteome</keyword>
<evidence type="ECO:0000313" key="6">
    <source>
        <dbReference type="EMBL" id="MDL2060527.1"/>
    </source>
</evidence>
<keyword evidence="2" id="KW-0805">Transcription regulation</keyword>
<dbReference type="InterPro" id="IPR005119">
    <property type="entry name" value="LysR_subst-bd"/>
</dbReference>
<evidence type="ECO:0000259" key="5">
    <source>
        <dbReference type="PROSITE" id="PS50931"/>
    </source>
</evidence>
<dbReference type="PANTHER" id="PTHR30126">
    <property type="entry name" value="HTH-TYPE TRANSCRIPTIONAL REGULATOR"/>
    <property type="match status" value="1"/>
</dbReference>
<dbReference type="PANTHER" id="PTHR30126:SF40">
    <property type="entry name" value="HTH-TYPE TRANSCRIPTIONAL REGULATOR GLTR"/>
    <property type="match status" value="1"/>
</dbReference>
<dbReference type="InterPro" id="IPR036390">
    <property type="entry name" value="WH_DNA-bd_sf"/>
</dbReference>
<accession>A0ABT7ITB8</accession>
<evidence type="ECO:0000256" key="2">
    <source>
        <dbReference type="ARBA" id="ARBA00023015"/>
    </source>
</evidence>
<gene>
    <name evidence="6" type="ORF">MUN46_011325</name>
</gene>
<keyword evidence="4" id="KW-0804">Transcription</keyword>
<organism evidence="6 7">
    <name type="scientific">Mesosutterella faecium</name>
    <dbReference type="NCBI Taxonomy" id="2925194"/>
    <lineage>
        <taxon>Bacteria</taxon>
        <taxon>Pseudomonadati</taxon>
        <taxon>Pseudomonadota</taxon>
        <taxon>Betaproteobacteria</taxon>
        <taxon>Burkholderiales</taxon>
        <taxon>Sutterellaceae</taxon>
        <taxon>Mesosutterella</taxon>
    </lineage>
</organism>
<dbReference type="PRINTS" id="PR00039">
    <property type="entry name" value="HTHLYSR"/>
</dbReference>
<name>A0ABT7ITB8_9BURK</name>
<reference evidence="6" key="1">
    <citation type="submission" date="2023-03" db="EMBL/GenBank/DDBJ databases">
        <title>Mesosutterella sp. nov. isolated from porcine feces.</title>
        <authorList>
            <person name="Yu S."/>
        </authorList>
    </citation>
    <scope>NUCLEOTIDE SEQUENCE</scope>
    <source>
        <strain evidence="6">AGMB02718</strain>
    </source>
</reference>
<evidence type="ECO:0000256" key="3">
    <source>
        <dbReference type="ARBA" id="ARBA00023125"/>
    </source>
</evidence>